<dbReference type="KEGG" id="mur:EQY75_12660"/>
<dbReference type="EMBL" id="CP035544">
    <property type="protein sequence ID" value="QBA65305.1"/>
    <property type="molecule type" value="Genomic_DNA"/>
</dbReference>
<proteinExistence type="predicted"/>
<reference evidence="1 2" key="1">
    <citation type="submission" date="2019-01" db="EMBL/GenBank/DDBJ databases">
        <title>Muriicola soli sp. nov., isolated from soil.</title>
        <authorList>
            <person name="Kang H.J."/>
            <person name="Kim S.B."/>
        </authorList>
    </citation>
    <scope>NUCLEOTIDE SEQUENCE [LARGE SCALE GENOMIC DNA]</scope>
    <source>
        <strain evidence="1 2">MMS17-SY002</strain>
    </source>
</reference>
<evidence type="ECO:0000313" key="2">
    <source>
        <dbReference type="Proteomes" id="UP000290889"/>
    </source>
</evidence>
<accession>A0A411EC32</accession>
<dbReference type="RefSeq" id="WP_129606410.1">
    <property type="nucleotide sequence ID" value="NZ_CP035544.1"/>
</dbReference>
<organism evidence="1 2">
    <name type="scientific">Muriicola soli</name>
    <dbReference type="NCBI Taxonomy" id="2507538"/>
    <lineage>
        <taxon>Bacteria</taxon>
        <taxon>Pseudomonadati</taxon>
        <taxon>Bacteroidota</taxon>
        <taxon>Flavobacteriia</taxon>
        <taxon>Flavobacteriales</taxon>
        <taxon>Flavobacteriaceae</taxon>
        <taxon>Muriicola</taxon>
    </lineage>
</organism>
<dbReference type="AlphaFoldDB" id="A0A411EC32"/>
<name>A0A411EC32_9FLAO</name>
<evidence type="ECO:0000313" key="1">
    <source>
        <dbReference type="EMBL" id="QBA65305.1"/>
    </source>
</evidence>
<keyword evidence="2" id="KW-1185">Reference proteome</keyword>
<gene>
    <name evidence="1" type="ORF">EQY75_12660</name>
</gene>
<sequence>MKVLCLYVILFSFLGSVKAVYGQEELSTQSDTFLPKLFRQELPLQIKLQYSNKQVKRETNDSTYLTSMIWFEDDSAWDSLPVQIRARGNFRRKTCYFAPLKLKFPKSQIKGTLFEGSRKLKLVLPCLLDRNTSDYVLREYLAYKLYETIAPYHFKVRLTEISLAEARGKREVTHNVFGFLIEDMDYLTVRYKGQEIKRLIHPLQHDPISSIQNDFFEFMIANTDYSTKQQHNQKLLFAENKIIPLPYDFDMCGLVNAPYAAVTNIQNLSGSISMVTDRIYKGYEREQAELQLVRQAYLEKKSEMLREAVKLKVWFQDPGQYREAYDFLASFFEILEDDKKFEKQILGRLRTR</sequence>
<protein>
    <submittedName>
        <fullName evidence="1">Uncharacterized protein</fullName>
    </submittedName>
</protein>
<dbReference type="Proteomes" id="UP000290889">
    <property type="component" value="Chromosome"/>
</dbReference>
<dbReference type="OrthoDB" id="662693at2"/>